<comment type="caution">
    <text evidence="1">The sequence shown here is derived from an EMBL/GenBank/DDBJ whole genome shotgun (WGS) entry which is preliminary data.</text>
</comment>
<keyword evidence="2" id="KW-1185">Reference proteome</keyword>
<dbReference type="EMBL" id="NJET01000122">
    <property type="protein sequence ID" value="PHH60949.1"/>
    <property type="molecule type" value="Genomic_DNA"/>
</dbReference>
<sequence>MAVTQVNGDVSGPAHNSAFIQHLLNYPLINDGISSFRSNEYGQRSLKLGDSAYQTLAAPVLPWFAKPYQYISPYVQKADSIGDETLKRIDQRFPVVKKPTNELFQDTCSLILLPVNKGIQGRDHIFHIYASEVKKSDNGQSGLVAQGKAAVTTALVVSNETLSWLSSLLTRAKADAAKTVNEKVQQ</sequence>
<gene>
    <name evidence="1" type="ORF">CDD81_1006</name>
</gene>
<dbReference type="Proteomes" id="UP000226192">
    <property type="component" value="Unassembled WGS sequence"/>
</dbReference>
<evidence type="ECO:0000313" key="1">
    <source>
        <dbReference type="EMBL" id="PHH60949.1"/>
    </source>
</evidence>
<proteinExistence type="predicted"/>
<name>A0A2C5X8A5_9HYPO</name>
<organism evidence="1 2">
    <name type="scientific">Ophiocordyceps australis</name>
    <dbReference type="NCBI Taxonomy" id="1399860"/>
    <lineage>
        <taxon>Eukaryota</taxon>
        <taxon>Fungi</taxon>
        <taxon>Dikarya</taxon>
        <taxon>Ascomycota</taxon>
        <taxon>Pezizomycotina</taxon>
        <taxon>Sordariomycetes</taxon>
        <taxon>Hypocreomycetidae</taxon>
        <taxon>Hypocreales</taxon>
        <taxon>Ophiocordycipitaceae</taxon>
        <taxon>Ophiocordyceps</taxon>
    </lineage>
</organism>
<protein>
    <recommendedName>
        <fullName evidence="3">Perilipin MPL1-like protein</fullName>
    </recommendedName>
</protein>
<accession>A0A2C5X8A5</accession>
<reference evidence="1 2" key="1">
    <citation type="submission" date="2017-06" db="EMBL/GenBank/DDBJ databases">
        <title>Ant-infecting Ophiocordyceps genomes reveal a high diversity of potential behavioral manipulation genes and a possible major role for enterotoxins.</title>
        <authorList>
            <person name="De Bekker C."/>
            <person name="Evans H.C."/>
            <person name="Brachmann A."/>
            <person name="Hughes D.P."/>
        </authorList>
    </citation>
    <scope>NUCLEOTIDE SEQUENCE [LARGE SCALE GENOMIC DNA]</scope>
    <source>
        <strain evidence="1 2">Map64</strain>
    </source>
</reference>
<evidence type="ECO:0000313" key="2">
    <source>
        <dbReference type="Proteomes" id="UP000226192"/>
    </source>
</evidence>
<dbReference type="OrthoDB" id="376826at2759"/>
<evidence type="ECO:0008006" key="3">
    <source>
        <dbReference type="Google" id="ProtNLM"/>
    </source>
</evidence>
<dbReference type="AlphaFoldDB" id="A0A2C5X8A5"/>